<accession>A0A4Z2GR09</accession>
<dbReference type="Proteomes" id="UP000314294">
    <property type="component" value="Unassembled WGS sequence"/>
</dbReference>
<keyword evidence="3" id="KW-1185">Reference proteome</keyword>
<evidence type="ECO:0000313" key="3">
    <source>
        <dbReference type="Proteomes" id="UP000314294"/>
    </source>
</evidence>
<protein>
    <submittedName>
        <fullName evidence="2">Uncharacterized protein</fullName>
    </submittedName>
</protein>
<comment type="caution">
    <text evidence="2">The sequence shown here is derived from an EMBL/GenBank/DDBJ whole genome shotgun (WGS) entry which is preliminary data.</text>
</comment>
<dbReference type="AlphaFoldDB" id="A0A4Z2GR09"/>
<name>A0A4Z2GR09_9TELE</name>
<evidence type="ECO:0000313" key="2">
    <source>
        <dbReference type="EMBL" id="TNN55142.1"/>
    </source>
</evidence>
<feature type="compositionally biased region" description="Basic and acidic residues" evidence="1">
    <location>
        <begin position="1"/>
        <end position="13"/>
    </location>
</feature>
<feature type="region of interest" description="Disordered" evidence="1">
    <location>
        <begin position="1"/>
        <end position="37"/>
    </location>
</feature>
<organism evidence="2 3">
    <name type="scientific">Liparis tanakae</name>
    <name type="common">Tanaka's snailfish</name>
    <dbReference type="NCBI Taxonomy" id="230148"/>
    <lineage>
        <taxon>Eukaryota</taxon>
        <taxon>Metazoa</taxon>
        <taxon>Chordata</taxon>
        <taxon>Craniata</taxon>
        <taxon>Vertebrata</taxon>
        <taxon>Euteleostomi</taxon>
        <taxon>Actinopterygii</taxon>
        <taxon>Neopterygii</taxon>
        <taxon>Teleostei</taxon>
        <taxon>Neoteleostei</taxon>
        <taxon>Acanthomorphata</taxon>
        <taxon>Eupercaria</taxon>
        <taxon>Perciformes</taxon>
        <taxon>Cottioidei</taxon>
        <taxon>Cottales</taxon>
        <taxon>Liparidae</taxon>
        <taxon>Liparis</taxon>
    </lineage>
</organism>
<gene>
    <name evidence="2" type="ORF">EYF80_034666</name>
</gene>
<feature type="compositionally biased region" description="Low complexity" evidence="1">
    <location>
        <begin position="16"/>
        <end position="37"/>
    </location>
</feature>
<evidence type="ECO:0000256" key="1">
    <source>
        <dbReference type="SAM" id="MobiDB-lite"/>
    </source>
</evidence>
<reference evidence="2 3" key="1">
    <citation type="submission" date="2019-03" db="EMBL/GenBank/DDBJ databases">
        <title>First draft genome of Liparis tanakae, snailfish: a comprehensive survey of snailfish specific genes.</title>
        <authorList>
            <person name="Kim W."/>
            <person name="Song I."/>
            <person name="Jeong J.-H."/>
            <person name="Kim D."/>
            <person name="Kim S."/>
            <person name="Ryu S."/>
            <person name="Song J.Y."/>
            <person name="Lee S.K."/>
        </authorList>
    </citation>
    <scope>NUCLEOTIDE SEQUENCE [LARGE SCALE GENOMIC DNA]</scope>
    <source>
        <tissue evidence="2">Muscle</tissue>
    </source>
</reference>
<dbReference type="EMBL" id="SRLO01000464">
    <property type="protein sequence ID" value="TNN55142.1"/>
    <property type="molecule type" value="Genomic_DNA"/>
</dbReference>
<proteinExistence type="predicted"/>
<sequence length="200" mass="21489">MKRSEMRGHRLVLEDSSPLALSPSSSPSSGSSSSSSLPLLFTCTRRRNNPLVSGSPSSSESFMLLFRPSHFLLEVEEWRGDTSPGSGRLPSLWGGGGGGGGGGYGAGSAADLREARHVPAREVLWLVLEDEEKLVLVRRLPPPPPLLTLTRGRLEGMTARDSGGGGGGGTRDWYEYILAEGGLQDFNFKCTTRPEKINKY</sequence>